<gene>
    <name evidence="3" type="ORF">DES51_10173</name>
</gene>
<protein>
    <recommendedName>
        <fullName evidence="5">ATP-binding protein</fullName>
    </recommendedName>
</protein>
<evidence type="ECO:0000313" key="4">
    <source>
        <dbReference type="Proteomes" id="UP000247612"/>
    </source>
</evidence>
<comment type="caution">
    <text evidence="3">The sequence shown here is derived from an EMBL/GenBank/DDBJ whole genome shotgun (WGS) entry which is preliminary data.</text>
</comment>
<evidence type="ECO:0008006" key="5">
    <source>
        <dbReference type="Google" id="ProtNLM"/>
    </source>
</evidence>
<accession>A0A318KX59</accession>
<dbReference type="PANTHER" id="PTHR33295">
    <property type="entry name" value="ATPASE"/>
    <property type="match status" value="1"/>
</dbReference>
<name>A0A318KX59_9FIRM</name>
<feature type="domain" description="AAA" evidence="1">
    <location>
        <begin position="20"/>
        <end position="149"/>
    </location>
</feature>
<keyword evidence="4" id="KW-1185">Reference proteome</keyword>
<evidence type="ECO:0000259" key="2">
    <source>
        <dbReference type="Pfam" id="PF13635"/>
    </source>
</evidence>
<dbReference type="InterPro" id="IPR025420">
    <property type="entry name" value="DUF4143"/>
</dbReference>
<dbReference type="RefSeq" id="WP_026880739.1">
    <property type="nucleotide sequence ID" value="NZ_CABKRQ010000001.1"/>
</dbReference>
<dbReference type="AlphaFoldDB" id="A0A318KX59"/>
<dbReference type="PANTHER" id="PTHR33295:SF20">
    <property type="entry name" value="ATPASE"/>
    <property type="match status" value="1"/>
</dbReference>
<dbReference type="OrthoDB" id="9801684at2"/>
<dbReference type="Pfam" id="PF13173">
    <property type="entry name" value="AAA_14"/>
    <property type="match status" value="1"/>
</dbReference>
<dbReference type="SUPFAM" id="SSF52540">
    <property type="entry name" value="P-loop containing nucleoside triphosphate hydrolases"/>
    <property type="match status" value="1"/>
</dbReference>
<dbReference type="InterPro" id="IPR027417">
    <property type="entry name" value="P-loop_NTPase"/>
</dbReference>
<evidence type="ECO:0000259" key="1">
    <source>
        <dbReference type="Pfam" id="PF13173"/>
    </source>
</evidence>
<reference evidence="3 4" key="1">
    <citation type="submission" date="2018-05" db="EMBL/GenBank/DDBJ databases">
        <title>Genomic Encyclopedia of Type Strains, Phase IV (KMG-IV): sequencing the most valuable type-strain genomes for metagenomic binning, comparative biology and taxonomic classification.</title>
        <authorList>
            <person name="Goeker M."/>
        </authorList>
    </citation>
    <scope>NUCLEOTIDE SEQUENCE [LARGE SCALE GENOMIC DNA]</scope>
    <source>
        <strain evidence="3 4">JC118</strain>
    </source>
</reference>
<dbReference type="Gene3D" id="3.40.50.300">
    <property type="entry name" value="P-loop containing nucleotide triphosphate hydrolases"/>
    <property type="match status" value="1"/>
</dbReference>
<evidence type="ECO:0000313" key="3">
    <source>
        <dbReference type="EMBL" id="PXX81468.1"/>
    </source>
</evidence>
<dbReference type="STRING" id="1034346.GCA_000313565_00072"/>
<dbReference type="Proteomes" id="UP000247612">
    <property type="component" value="Unassembled WGS sequence"/>
</dbReference>
<dbReference type="InterPro" id="IPR011335">
    <property type="entry name" value="Restrct_endonuc-II-like"/>
</dbReference>
<dbReference type="EMBL" id="QJKH01000001">
    <property type="protein sequence ID" value="PXX81468.1"/>
    <property type="molecule type" value="Genomic_DNA"/>
</dbReference>
<dbReference type="Pfam" id="PF13635">
    <property type="entry name" value="DUF4143"/>
    <property type="match status" value="1"/>
</dbReference>
<proteinExistence type="predicted"/>
<dbReference type="InterPro" id="IPR041682">
    <property type="entry name" value="AAA_14"/>
</dbReference>
<feature type="domain" description="DUF4143" evidence="2">
    <location>
        <begin position="197"/>
        <end position="343"/>
    </location>
</feature>
<organism evidence="3 4">
    <name type="scientific">Dielma fastidiosa</name>
    <dbReference type="NCBI Taxonomy" id="1034346"/>
    <lineage>
        <taxon>Bacteria</taxon>
        <taxon>Bacillati</taxon>
        <taxon>Bacillota</taxon>
        <taxon>Erysipelotrichia</taxon>
        <taxon>Erysipelotrichales</taxon>
        <taxon>Erysipelotrichaceae</taxon>
        <taxon>Dielma</taxon>
    </lineage>
</organism>
<sequence>MRVVREQYLNRLINLKDTPDIKIITGIRRSGKSELMLAYMDYLNKDNSDINIIYIDFMDLSFDILKEYHALHEYVEKHYKKDLKNYLFIDEVQMCPKFELAVNSLYSKRKYDIYITGSNAFLLGNDLATLFTGRYIELHVFPFSFKEYCKYYNTITDKNQLFDNYLINGGLSGSYVYKTEIDRKTYIKEVYETIINRDLVQKYNLPDTQVLGHLSEFLMDNISNLTSPNKITSTLNENKINTNHVTIGKYIKYLCNAFVFYDIKRYDIRGKKYLDTSDKYYLCDTGIRYSILGTRNIDYGRAYENMVCIELLRRGYEVYIGKLYEKEIDFVARKGSEQIYIQVSDNISNNDTFKREYESLLKIKDAYPKMILARTHHPQYSFEGIKIIDIADWLLEEY</sequence>
<dbReference type="SUPFAM" id="SSF52980">
    <property type="entry name" value="Restriction endonuclease-like"/>
    <property type="match status" value="1"/>
</dbReference>